<dbReference type="OrthoDB" id="9786032at2"/>
<dbReference type="KEGG" id="cck:Ccar_19420"/>
<name>C6Q1T7_9CLOT</name>
<evidence type="ECO:0000313" key="1">
    <source>
        <dbReference type="EMBL" id="EET84554.1"/>
    </source>
</evidence>
<proteinExistence type="predicted"/>
<dbReference type="RefSeq" id="WP_007063889.1">
    <property type="nucleotide sequence ID" value="NZ_ACVI01000148.1"/>
</dbReference>
<accession>C6Q1T7</accession>
<dbReference type="AlphaFoldDB" id="C6Q1T7"/>
<dbReference type="EMBL" id="ACVI01000148">
    <property type="protein sequence ID" value="EET84554.1"/>
    <property type="molecule type" value="Genomic_DNA"/>
</dbReference>
<evidence type="ECO:0000313" key="2">
    <source>
        <dbReference type="Proteomes" id="UP000004198"/>
    </source>
</evidence>
<keyword evidence="2" id="KW-1185">Reference proteome</keyword>
<dbReference type="eggNOG" id="COG0494">
    <property type="taxonomic scope" value="Bacteria"/>
</dbReference>
<comment type="caution">
    <text evidence="1">The sequence shown here is derived from an EMBL/GenBank/DDBJ whole genome shotgun (WGS) entry which is preliminary data.</text>
</comment>
<reference evidence="1 2" key="1">
    <citation type="submission" date="2009-06" db="EMBL/GenBank/DDBJ databases">
        <title>The draft genome of Clostridium carboxidivorans P7.</title>
        <authorList>
            <consortium name="US DOE Joint Genome Institute (JGI-PGF)"/>
            <person name="Lucas S."/>
            <person name="Copeland A."/>
            <person name="Lapidus A."/>
            <person name="Glavina del Rio T."/>
            <person name="Tice H."/>
            <person name="Bruce D."/>
            <person name="Goodwin L."/>
            <person name="Pitluck S."/>
            <person name="Larimer F."/>
            <person name="Land M.L."/>
            <person name="Hauser L."/>
            <person name="Hemme C.L."/>
        </authorList>
    </citation>
    <scope>NUCLEOTIDE SEQUENCE [LARGE SCALE GENOMIC DNA]</scope>
    <source>
        <strain evidence="1 2">P7</strain>
    </source>
</reference>
<dbReference type="PATRIC" id="fig|536227.13.peg.4060"/>
<dbReference type="Proteomes" id="UP000004198">
    <property type="component" value="Unassembled WGS sequence"/>
</dbReference>
<sequence length="68" mass="7541">MSTTNVISIYAYIVQNLLAFPGNKVISFQPYYVTQNLSGAYSLILNTFLCEADGVLTEATDEIQNIMN</sequence>
<organism evidence="1 2">
    <name type="scientific">Clostridium carboxidivorans P7</name>
    <dbReference type="NCBI Taxonomy" id="536227"/>
    <lineage>
        <taxon>Bacteria</taxon>
        <taxon>Bacillati</taxon>
        <taxon>Bacillota</taxon>
        <taxon>Clostridia</taxon>
        <taxon>Eubacteriales</taxon>
        <taxon>Clostridiaceae</taxon>
        <taxon>Clostridium</taxon>
    </lineage>
</organism>
<protein>
    <submittedName>
        <fullName evidence="1">Uncharacterized protein</fullName>
    </submittedName>
</protein>
<gene>
    <name evidence="1" type="ORF">CcarbDRAFT_5005</name>
</gene>